<name>A0A0A0BKJ1_9CELL</name>
<reference evidence="1 2" key="2">
    <citation type="journal article" date="2015" name="Stand. Genomic Sci.">
        <title>Draft genome sequence of Cellulomonas carbonis T26(T) and comparative analysis of six Cellulomonas genomes.</title>
        <authorList>
            <person name="Zhuang W."/>
            <person name="Zhang S."/>
            <person name="Xia X."/>
            <person name="Wang G."/>
        </authorList>
    </citation>
    <scope>NUCLEOTIDE SEQUENCE [LARGE SCALE GENOMIC DNA]</scope>
    <source>
        <strain evidence="1 2">T26</strain>
    </source>
</reference>
<dbReference type="AlphaFoldDB" id="A0A0A0BKJ1"/>
<sequence>MELHSVDLLQMVTYLDYVLKYMTSIQYQLTVEVVEITIRLQLMPMQSLAILRTYWYLIQTSYHWLNLEMYCMFK</sequence>
<protein>
    <submittedName>
        <fullName evidence="1">Uncharacterized protein</fullName>
    </submittedName>
</protein>
<gene>
    <name evidence="1" type="ORF">N868_17290</name>
</gene>
<evidence type="ECO:0000313" key="2">
    <source>
        <dbReference type="Proteomes" id="UP000029839"/>
    </source>
</evidence>
<evidence type="ECO:0000313" key="1">
    <source>
        <dbReference type="EMBL" id="KGM09043.1"/>
    </source>
</evidence>
<keyword evidence="2" id="KW-1185">Reference proteome</keyword>
<reference evidence="1 2" key="1">
    <citation type="submission" date="2013-08" db="EMBL/GenBank/DDBJ databases">
        <title>Genome sequencing of Cellulomonas carbonis T26.</title>
        <authorList>
            <person name="Chen F."/>
            <person name="Li Y."/>
            <person name="Wang G."/>
        </authorList>
    </citation>
    <scope>NUCLEOTIDE SEQUENCE [LARGE SCALE GENOMIC DNA]</scope>
    <source>
        <strain evidence="1 2">T26</strain>
    </source>
</reference>
<dbReference type="Proteomes" id="UP000029839">
    <property type="component" value="Unassembled WGS sequence"/>
</dbReference>
<comment type="caution">
    <text evidence="1">The sequence shown here is derived from an EMBL/GenBank/DDBJ whole genome shotgun (WGS) entry which is preliminary data.</text>
</comment>
<proteinExistence type="predicted"/>
<organism evidence="1 2">
    <name type="scientific">Cellulomonas carbonis T26</name>
    <dbReference type="NCBI Taxonomy" id="947969"/>
    <lineage>
        <taxon>Bacteria</taxon>
        <taxon>Bacillati</taxon>
        <taxon>Actinomycetota</taxon>
        <taxon>Actinomycetes</taxon>
        <taxon>Micrococcales</taxon>
        <taxon>Cellulomonadaceae</taxon>
        <taxon>Cellulomonas</taxon>
    </lineage>
</organism>
<accession>A0A0A0BKJ1</accession>
<dbReference type="EMBL" id="AXCY01000127">
    <property type="protein sequence ID" value="KGM09043.1"/>
    <property type="molecule type" value="Genomic_DNA"/>
</dbReference>